<comment type="caution">
    <text evidence="2">The sequence shown here is derived from an EMBL/GenBank/DDBJ whole genome shotgun (WGS) entry which is preliminary data.</text>
</comment>
<gene>
    <name evidence="2" type="ORF">QQF64_036195</name>
</gene>
<name>A0ABR3NHU5_9TELE</name>
<feature type="region of interest" description="Disordered" evidence="1">
    <location>
        <begin position="71"/>
        <end position="118"/>
    </location>
</feature>
<accession>A0ABR3NHU5</accession>
<keyword evidence="3" id="KW-1185">Reference proteome</keyword>
<organism evidence="2 3">
    <name type="scientific">Cirrhinus molitorella</name>
    <name type="common">mud carp</name>
    <dbReference type="NCBI Taxonomy" id="172907"/>
    <lineage>
        <taxon>Eukaryota</taxon>
        <taxon>Metazoa</taxon>
        <taxon>Chordata</taxon>
        <taxon>Craniata</taxon>
        <taxon>Vertebrata</taxon>
        <taxon>Euteleostomi</taxon>
        <taxon>Actinopterygii</taxon>
        <taxon>Neopterygii</taxon>
        <taxon>Teleostei</taxon>
        <taxon>Ostariophysi</taxon>
        <taxon>Cypriniformes</taxon>
        <taxon>Cyprinidae</taxon>
        <taxon>Labeoninae</taxon>
        <taxon>Labeonini</taxon>
        <taxon>Cirrhinus</taxon>
    </lineage>
</organism>
<protein>
    <submittedName>
        <fullName evidence="2">Uncharacterized protein</fullName>
    </submittedName>
</protein>
<dbReference type="Proteomes" id="UP001558613">
    <property type="component" value="Unassembled WGS sequence"/>
</dbReference>
<proteinExistence type="predicted"/>
<sequence>MSSTGPASMSSSAFLFQFPPPTQTTPVTMVTSAPVVTNAPLPVYVQQLAGVSPSQGLQTFLKGQPKALGVQYAPLPPQHSDYRPSHFHGLNNSEIPVASSSSIHHQPAEIPPQYSESK</sequence>
<evidence type="ECO:0000256" key="1">
    <source>
        <dbReference type="SAM" id="MobiDB-lite"/>
    </source>
</evidence>
<evidence type="ECO:0000313" key="3">
    <source>
        <dbReference type="Proteomes" id="UP001558613"/>
    </source>
</evidence>
<evidence type="ECO:0000313" key="2">
    <source>
        <dbReference type="EMBL" id="KAL1276572.1"/>
    </source>
</evidence>
<feature type="compositionally biased region" description="Polar residues" evidence="1">
    <location>
        <begin position="90"/>
        <end position="104"/>
    </location>
</feature>
<dbReference type="EMBL" id="JAYMGO010000004">
    <property type="protein sequence ID" value="KAL1276572.1"/>
    <property type="molecule type" value="Genomic_DNA"/>
</dbReference>
<reference evidence="2 3" key="1">
    <citation type="submission" date="2023-09" db="EMBL/GenBank/DDBJ databases">
        <authorList>
            <person name="Wang M."/>
        </authorList>
    </citation>
    <scope>NUCLEOTIDE SEQUENCE [LARGE SCALE GENOMIC DNA]</scope>
    <source>
        <strain evidence="2">GT-2023</strain>
        <tissue evidence="2">Liver</tissue>
    </source>
</reference>